<evidence type="ECO:0000256" key="1">
    <source>
        <dbReference type="ARBA" id="ARBA00008040"/>
    </source>
</evidence>
<dbReference type="InterPro" id="IPR050315">
    <property type="entry name" value="FAD-oxidoreductase_2"/>
</dbReference>
<dbReference type="PRINTS" id="PR00368">
    <property type="entry name" value="FADPNR"/>
</dbReference>
<comment type="cofactor">
    <cofactor evidence="8">
        <name>FAD</name>
        <dbReference type="ChEBI" id="CHEBI:57692"/>
    </cofactor>
    <text evidence="8">Binds 1 FAD per subunit.</text>
</comment>
<reference evidence="11 12" key="1">
    <citation type="submission" date="2021-08" db="EMBL/GenBank/DDBJ databases">
        <title>FDA dAtabase for Regulatory Grade micrObial Sequences (FDA-ARGOS): Supporting development and validation of Infectious Disease Dx tests.</title>
        <authorList>
            <person name="Sproer C."/>
            <person name="Gronow S."/>
            <person name="Severitt S."/>
            <person name="Schroder I."/>
            <person name="Tallon L."/>
            <person name="Sadzewicz L."/>
            <person name="Zhao X."/>
            <person name="Boylan J."/>
            <person name="Ott S."/>
            <person name="Bowen H."/>
            <person name="Vavikolanu K."/>
            <person name="Hazen T."/>
            <person name="Aluvathingal J."/>
            <person name="Nadendla S."/>
            <person name="Lowell S."/>
            <person name="Myers T."/>
            <person name="Yan Y."/>
            <person name="Sichtig H."/>
        </authorList>
    </citation>
    <scope>NUCLEOTIDE SEQUENCE [LARGE SCALE GENOMIC DNA]</scope>
    <source>
        <strain evidence="11 12">FDAARGOS_1460</strain>
    </source>
</reference>
<evidence type="ECO:0000256" key="4">
    <source>
        <dbReference type="ARBA" id="ARBA00022630"/>
    </source>
</evidence>
<evidence type="ECO:0000256" key="5">
    <source>
        <dbReference type="ARBA" id="ARBA00022827"/>
    </source>
</evidence>
<feature type="signal peptide" evidence="8">
    <location>
        <begin position="1"/>
        <end position="23"/>
    </location>
</feature>
<keyword evidence="6 8" id="KW-0560">Oxidoreductase</keyword>
<evidence type="ECO:0000313" key="12">
    <source>
        <dbReference type="Proteomes" id="UP000734271"/>
    </source>
</evidence>
<evidence type="ECO:0000256" key="9">
    <source>
        <dbReference type="SAM" id="MobiDB-lite"/>
    </source>
</evidence>
<evidence type="ECO:0000256" key="7">
    <source>
        <dbReference type="ARBA" id="ARBA00049922"/>
    </source>
</evidence>
<dbReference type="PROSITE" id="PS51257">
    <property type="entry name" value="PROKAR_LIPOPROTEIN"/>
    <property type="match status" value="1"/>
</dbReference>
<dbReference type="PANTHER" id="PTHR43400">
    <property type="entry name" value="FUMARATE REDUCTASE"/>
    <property type="match status" value="1"/>
</dbReference>
<dbReference type="NCBIfam" id="TIGR01813">
    <property type="entry name" value="flavo_cyto_c"/>
    <property type="match status" value="1"/>
</dbReference>
<dbReference type="InterPro" id="IPR036188">
    <property type="entry name" value="FAD/NAD-bd_sf"/>
</dbReference>
<evidence type="ECO:0000256" key="6">
    <source>
        <dbReference type="ARBA" id="ARBA00023002"/>
    </source>
</evidence>
<feature type="domain" description="FMN-binding" evidence="10">
    <location>
        <begin position="48"/>
        <end position="121"/>
    </location>
</feature>
<evidence type="ECO:0000256" key="8">
    <source>
        <dbReference type="RuleBase" id="RU366062"/>
    </source>
</evidence>
<feature type="compositionally biased region" description="Basic and acidic residues" evidence="9">
    <location>
        <begin position="25"/>
        <end position="36"/>
    </location>
</feature>
<dbReference type="InterPro" id="IPR003953">
    <property type="entry name" value="FAD-dep_OxRdtase_2_FAD-bd"/>
</dbReference>
<evidence type="ECO:0000259" key="10">
    <source>
        <dbReference type="SMART" id="SM00900"/>
    </source>
</evidence>
<dbReference type="Proteomes" id="UP000734271">
    <property type="component" value="Unassembled WGS sequence"/>
</dbReference>
<dbReference type="EMBL" id="JAIPME010000002">
    <property type="protein sequence ID" value="MBZ2386869.1"/>
    <property type="molecule type" value="Genomic_DNA"/>
</dbReference>
<feature type="chain" id="PRO_5045013601" description="Urocanate reductase" evidence="8">
    <location>
        <begin position="24"/>
        <end position="592"/>
    </location>
</feature>
<keyword evidence="4 8" id="KW-0285">Flavoprotein</keyword>
<dbReference type="SUPFAM" id="SSF51905">
    <property type="entry name" value="FAD/NAD(P)-binding domain"/>
    <property type="match status" value="1"/>
</dbReference>
<protein>
    <recommendedName>
        <fullName evidence="3 8">Urocanate reductase</fullName>
        <ecNumber evidence="2 8">1.3.99.33</ecNumber>
    </recommendedName>
</protein>
<dbReference type="EC" id="1.3.99.33" evidence="2 8"/>
<organism evidence="11 12">
    <name type="scientific">Anaerococcus murdochii</name>
    <dbReference type="NCBI Taxonomy" id="411577"/>
    <lineage>
        <taxon>Bacteria</taxon>
        <taxon>Bacillati</taxon>
        <taxon>Bacillota</taxon>
        <taxon>Tissierellia</taxon>
        <taxon>Tissierellales</taxon>
        <taxon>Peptoniphilaceae</taxon>
        <taxon>Anaerococcus</taxon>
    </lineage>
</organism>
<evidence type="ECO:0000256" key="2">
    <source>
        <dbReference type="ARBA" id="ARBA00013137"/>
    </source>
</evidence>
<dbReference type="Pfam" id="PF00890">
    <property type="entry name" value="FAD_binding_2"/>
    <property type="match status" value="1"/>
</dbReference>
<keyword evidence="12" id="KW-1185">Reference proteome</keyword>
<keyword evidence="8" id="KW-0732">Signal</keyword>
<comment type="caution">
    <text evidence="11">The sequence shown here is derived from an EMBL/GenBank/DDBJ whole genome shotgun (WGS) entry which is preliminary data.</text>
</comment>
<dbReference type="Gene3D" id="3.50.50.60">
    <property type="entry name" value="FAD/NAD(P)-binding domain"/>
    <property type="match status" value="1"/>
</dbReference>
<name>A0ABS7SZ99_9FIRM</name>
<dbReference type="InterPro" id="IPR010960">
    <property type="entry name" value="Flavocytochrome_c"/>
</dbReference>
<dbReference type="RefSeq" id="WP_223419408.1">
    <property type="nucleotide sequence ID" value="NZ_JAIPME010000002.1"/>
</dbReference>
<dbReference type="SMART" id="SM00900">
    <property type="entry name" value="FMN_bind"/>
    <property type="match status" value="1"/>
</dbReference>
<dbReference type="InterPro" id="IPR007329">
    <property type="entry name" value="FMN-bd"/>
</dbReference>
<feature type="compositionally biased region" description="Low complexity" evidence="9">
    <location>
        <begin position="37"/>
        <end position="48"/>
    </location>
</feature>
<dbReference type="Pfam" id="PF04205">
    <property type="entry name" value="FMN_bind"/>
    <property type="match status" value="1"/>
</dbReference>
<evidence type="ECO:0000256" key="3">
    <source>
        <dbReference type="ARBA" id="ARBA00015872"/>
    </source>
</evidence>
<dbReference type="InterPro" id="IPR027477">
    <property type="entry name" value="Succ_DH/fumarate_Rdtase_cat_sf"/>
</dbReference>
<accession>A0ABS7SZ99</accession>
<feature type="region of interest" description="Disordered" evidence="9">
    <location>
        <begin position="23"/>
        <end position="49"/>
    </location>
</feature>
<dbReference type="SUPFAM" id="SSF56425">
    <property type="entry name" value="Succinate dehydrogenase/fumarate reductase flavoprotein, catalytic domain"/>
    <property type="match status" value="1"/>
</dbReference>
<keyword evidence="5 8" id="KW-0274">FAD</keyword>
<comment type="catalytic activity">
    <reaction evidence="7 8">
        <text>dihydrourocanate + A = urocanate + AH2</text>
        <dbReference type="Rhea" id="RHEA:36059"/>
        <dbReference type="ChEBI" id="CHEBI:13193"/>
        <dbReference type="ChEBI" id="CHEBI:17499"/>
        <dbReference type="ChEBI" id="CHEBI:27247"/>
        <dbReference type="ChEBI" id="CHEBI:72991"/>
        <dbReference type="EC" id="1.3.99.33"/>
    </reaction>
</comment>
<dbReference type="Gene3D" id="3.90.700.10">
    <property type="entry name" value="Succinate dehydrogenase/fumarate reductase flavoprotein, catalytic domain"/>
    <property type="match status" value="1"/>
</dbReference>
<gene>
    <name evidence="11" type="ORF">K8P03_06195</name>
</gene>
<dbReference type="Gene3D" id="3.90.1010.20">
    <property type="match status" value="1"/>
</dbReference>
<proteinExistence type="inferred from homology"/>
<dbReference type="PANTHER" id="PTHR43400:SF7">
    <property type="entry name" value="FAD-DEPENDENT OXIDOREDUCTASE 2 FAD BINDING DOMAIN-CONTAINING PROTEIN"/>
    <property type="match status" value="1"/>
</dbReference>
<comment type="similarity">
    <text evidence="1 8">Belongs to the FAD-dependent oxidoreductase 2 family. FRD/SDH subfamily.</text>
</comment>
<comment type="cofactor">
    <cofactor evidence="8">
        <name>FMN</name>
        <dbReference type="ChEBI" id="CHEBI:58210"/>
    </cofactor>
    <text evidence="8">Binds 1 or 2 FMN covalently per subunit.</text>
</comment>
<sequence length="592" mass="62803">MNKSKTLALLLSMTMLFSACGSAKTDNKAGDSKEAAVGETTGEGTAAGHNGDLKAVVTFDGDKIAKIDLTHEETEGLGDKAADKLVEEIVANNSVSVDTVTGATVTSTAVIEAVKAAIEASGRDVKNFETESEEKKGETVEKDTDVVVIGGGGAGFAAAVSAKEAGADVILVEKLASVGGNTLISGGEYAAPANYIQKEEGIEDSKELFAKDVEEAGGNPELIKVLADKATEDAYWLRDDIGVKWLDSLMFFGGHSVKRSLIPAAHTGNELIKNYLKKAEELGIEVLTETDVKEILSKDGKVCGIKAETKDGELVVNAKSVVVASGGFGANADMCYEFDKEIDEHVLSTNSPGATGDGILMAEKLGADTVDMDKIQLYPVCDVETGKLLYCGDTRLVGGALLVNKEGKRFVEELGTRREISMAIKAQTDYVGYVLWDETSNEKTGTMKSNPEEAKSLFDRGLMVKADTLEELADHFGIDKDALLETVKTFNENSAKNEDPEFNLRMLGWQVKDAPFYMMKAAPAVHHTMGGLKINTDAQVLNKDGEWIDGLYAAGEVTGGIHGSNRLGSVAMADITVFGRIAGENAAANAKK</sequence>
<evidence type="ECO:0000313" key="11">
    <source>
        <dbReference type="EMBL" id="MBZ2386869.1"/>
    </source>
</evidence>